<proteinExistence type="predicted"/>
<dbReference type="PROSITE" id="PS51371">
    <property type="entry name" value="CBS"/>
    <property type="match status" value="2"/>
</dbReference>
<dbReference type="Gene3D" id="3.10.580.10">
    <property type="entry name" value="CBS-domain"/>
    <property type="match status" value="1"/>
</dbReference>
<evidence type="ECO:0000256" key="2">
    <source>
        <dbReference type="PROSITE-ProRule" id="PRU00703"/>
    </source>
</evidence>
<protein>
    <submittedName>
        <fullName evidence="4">CBS domain-containing protein</fullName>
    </submittedName>
</protein>
<keyword evidence="5" id="KW-1185">Reference proteome</keyword>
<gene>
    <name evidence="4" type="ORF">KTS37_04865</name>
</gene>
<dbReference type="RefSeq" id="WP_162411627.1">
    <property type="nucleotide sequence ID" value="NZ_JAHQXE010000001.1"/>
</dbReference>
<evidence type="ECO:0000313" key="5">
    <source>
        <dbReference type="Proteomes" id="UP001166304"/>
    </source>
</evidence>
<reference evidence="4" key="1">
    <citation type="submission" date="2021-06" db="EMBL/GenBank/DDBJ databases">
        <title>New haloarchaea isolates fom saline soil.</title>
        <authorList>
            <person name="Duran-Viseras A."/>
            <person name="Sanchez-Porro C.S."/>
            <person name="Ventosa A."/>
        </authorList>
    </citation>
    <scope>NUCLEOTIDE SEQUENCE</scope>
    <source>
        <strain evidence="4">JCM 18369</strain>
    </source>
</reference>
<dbReference type="InterPro" id="IPR051257">
    <property type="entry name" value="Diverse_CBS-Domain"/>
</dbReference>
<evidence type="ECO:0000256" key="1">
    <source>
        <dbReference type="ARBA" id="ARBA00023122"/>
    </source>
</evidence>
<evidence type="ECO:0000313" key="4">
    <source>
        <dbReference type="EMBL" id="MBV0901113.1"/>
    </source>
</evidence>
<dbReference type="SUPFAM" id="SSF54631">
    <property type="entry name" value="CBS-domain pair"/>
    <property type="match status" value="1"/>
</dbReference>
<dbReference type="Pfam" id="PF00571">
    <property type="entry name" value="CBS"/>
    <property type="match status" value="2"/>
</dbReference>
<accession>A0AA41G0I3</accession>
<organism evidence="4 5">
    <name type="scientific">Haloarcula salina</name>
    <dbReference type="NCBI Taxonomy" id="1429914"/>
    <lineage>
        <taxon>Archaea</taxon>
        <taxon>Methanobacteriati</taxon>
        <taxon>Methanobacteriota</taxon>
        <taxon>Stenosarchaea group</taxon>
        <taxon>Halobacteria</taxon>
        <taxon>Halobacteriales</taxon>
        <taxon>Haloarculaceae</taxon>
        <taxon>Haloarcula</taxon>
    </lineage>
</organism>
<feature type="domain" description="CBS" evidence="3">
    <location>
        <begin position="72"/>
        <end position="131"/>
    </location>
</feature>
<feature type="domain" description="CBS" evidence="3">
    <location>
        <begin position="7"/>
        <end position="64"/>
    </location>
</feature>
<dbReference type="PANTHER" id="PTHR43080">
    <property type="entry name" value="CBS DOMAIN-CONTAINING PROTEIN CBSX3, MITOCHONDRIAL"/>
    <property type="match status" value="1"/>
</dbReference>
<evidence type="ECO:0000259" key="3">
    <source>
        <dbReference type="PROSITE" id="PS51371"/>
    </source>
</evidence>
<dbReference type="AlphaFoldDB" id="A0AA41G0I3"/>
<sequence length="142" mass="15031">MLVSDLMSTDVVTVPVDATLDQVAEELLGNGVGSTIVVSPEGNPVGMVTESDVLEAARETGRPLADIGVSAVTERPVVTTKPSVSVPTVARTMAAEDVKKVPVMDDVELVGIVTLTDIVWEFTSLRREATELAAAREKWSPE</sequence>
<dbReference type="InterPro" id="IPR046342">
    <property type="entry name" value="CBS_dom_sf"/>
</dbReference>
<keyword evidence="1 2" id="KW-0129">CBS domain</keyword>
<comment type="caution">
    <text evidence="4">The sequence shown here is derived from an EMBL/GenBank/DDBJ whole genome shotgun (WGS) entry which is preliminary data.</text>
</comment>
<dbReference type="InterPro" id="IPR000644">
    <property type="entry name" value="CBS_dom"/>
</dbReference>
<dbReference type="EMBL" id="JAHQXE010000001">
    <property type="protein sequence ID" value="MBV0901113.1"/>
    <property type="molecule type" value="Genomic_DNA"/>
</dbReference>
<name>A0AA41G0I3_9EURY</name>
<dbReference type="PANTHER" id="PTHR43080:SF2">
    <property type="entry name" value="CBS DOMAIN-CONTAINING PROTEIN"/>
    <property type="match status" value="1"/>
</dbReference>
<dbReference type="Proteomes" id="UP001166304">
    <property type="component" value="Unassembled WGS sequence"/>
</dbReference>
<dbReference type="SMART" id="SM00116">
    <property type="entry name" value="CBS"/>
    <property type="match status" value="2"/>
</dbReference>